<dbReference type="InterPro" id="IPR038192">
    <property type="entry name" value="CSTF_C_sf"/>
</dbReference>
<comment type="subcellular location">
    <subcellularLocation>
        <location evidence="1">Nucleus</location>
    </subcellularLocation>
</comment>
<evidence type="ECO:0000256" key="1">
    <source>
        <dbReference type="ARBA" id="ARBA00004123"/>
    </source>
</evidence>
<feature type="compositionally biased region" description="Low complexity" evidence="3">
    <location>
        <begin position="143"/>
        <end position="153"/>
    </location>
</feature>
<dbReference type="InterPro" id="IPR025742">
    <property type="entry name" value="CSTF2_hinge"/>
</dbReference>
<organism evidence="6 7">
    <name type="scientific">Maudiozyma humilis</name>
    <name type="common">Sour dough yeast</name>
    <name type="synonym">Kazachstania humilis</name>
    <dbReference type="NCBI Taxonomy" id="51915"/>
    <lineage>
        <taxon>Eukaryota</taxon>
        <taxon>Fungi</taxon>
        <taxon>Dikarya</taxon>
        <taxon>Ascomycota</taxon>
        <taxon>Saccharomycotina</taxon>
        <taxon>Saccharomycetes</taxon>
        <taxon>Saccharomycetales</taxon>
        <taxon>Saccharomycetaceae</taxon>
        <taxon>Maudiozyma</taxon>
    </lineage>
</organism>
<dbReference type="Pfam" id="PF14327">
    <property type="entry name" value="CSTF2_hinge"/>
    <property type="match status" value="1"/>
</dbReference>
<keyword evidence="2" id="KW-0539">Nucleus</keyword>
<dbReference type="AlphaFoldDB" id="A0AAV5S0D3"/>
<proteinExistence type="predicted"/>
<dbReference type="GO" id="GO:0003729">
    <property type="term" value="F:mRNA binding"/>
    <property type="evidence" value="ECO:0007669"/>
    <property type="project" value="TreeGrafter"/>
</dbReference>
<dbReference type="Pfam" id="PF14304">
    <property type="entry name" value="CSTF_C"/>
    <property type="match status" value="1"/>
</dbReference>
<evidence type="ECO:0000313" key="6">
    <source>
        <dbReference type="EMBL" id="GMM56501.1"/>
    </source>
</evidence>
<name>A0AAV5S0D3_MAUHU</name>
<feature type="region of interest" description="Disordered" evidence="3">
    <location>
        <begin position="137"/>
        <end position="163"/>
    </location>
</feature>
<protein>
    <submittedName>
        <fullName evidence="6">Cleavage polyadenylation factor subunit</fullName>
    </submittedName>
</protein>
<dbReference type="EMBL" id="BTGD01000008">
    <property type="protein sequence ID" value="GMM56501.1"/>
    <property type="molecule type" value="Genomic_DNA"/>
</dbReference>
<keyword evidence="7" id="KW-1185">Reference proteome</keyword>
<feature type="domain" description="Cleavage stimulation factor subunit 2 hinge" evidence="5">
    <location>
        <begin position="198"/>
        <end position="276"/>
    </location>
</feature>
<accession>A0AAV5S0D3</accession>
<dbReference type="PANTHER" id="PTHR45735">
    <property type="entry name" value="CLEAVAGE STIMULATION FACTOR SUBUNIT 2"/>
    <property type="match status" value="1"/>
</dbReference>
<sequence length="353" mass="37135">MDPRQRTSRHTLTPANLSTAVVLSDLPASWTAATASSVAAGSGPVVSVQPRTDPRSGRLLSVSFEYRNARAAKDAADLLGAIGGLPCRVELTVPADWRERGSAPESRPEIELTRDAYPWDTPLELPFQMVTQVPIPRRPLPGQAQAPSAQAPSAPVPSAPVASAPVPVASAPLTDTTAIPDILAKASQHLPALVPGALQPPSPLPADAASRNLSKVPPLQLIEVLASLKALLSGPQGGASRPQLEQFLGANREITVAVGQALLEMGLLDYAVVASVTQTQAPVNTPAHTPTPPVQAPHVAPVQRTIDEAKLLTAPENQRAMIRQVLTLTDAQLGALPDAQRQMVEGLRRDYLR</sequence>
<gene>
    <name evidence="6" type="ORF">DAKH74_031170</name>
</gene>
<comment type="caution">
    <text evidence="6">The sequence shown here is derived from an EMBL/GenBank/DDBJ whole genome shotgun (WGS) entry which is preliminary data.</text>
</comment>
<dbReference type="Proteomes" id="UP001377567">
    <property type="component" value="Unassembled WGS sequence"/>
</dbReference>
<dbReference type="GO" id="GO:0005847">
    <property type="term" value="C:mRNA cleavage and polyadenylation specificity factor complex"/>
    <property type="evidence" value="ECO:0007669"/>
    <property type="project" value="TreeGrafter"/>
</dbReference>
<dbReference type="PANTHER" id="PTHR45735:SF11">
    <property type="entry name" value="PROTEIN PTI1"/>
    <property type="match status" value="1"/>
</dbReference>
<evidence type="ECO:0000256" key="2">
    <source>
        <dbReference type="ARBA" id="ARBA00023242"/>
    </source>
</evidence>
<dbReference type="GO" id="GO:0031124">
    <property type="term" value="P:mRNA 3'-end processing"/>
    <property type="evidence" value="ECO:0007669"/>
    <property type="project" value="InterPro"/>
</dbReference>
<feature type="domain" description="Transcription termination and cleavage factor C-terminal" evidence="4">
    <location>
        <begin position="317"/>
        <end position="350"/>
    </location>
</feature>
<evidence type="ECO:0000256" key="3">
    <source>
        <dbReference type="SAM" id="MobiDB-lite"/>
    </source>
</evidence>
<reference evidence="6 7" key="1">
    <citation type="journal article" date="2023" name="Elife">
        <title>Identification of key yeast species and microbe-microbe interactions impacting larval growth of Drosophila in the wild.</title>
        <authorList>
            <person name="Mure A."/>
            <person name="Sugiura Y."/>
            <person name="Maeda R."/>
            <person name="Honda K."/>
            <person name="Sakurai N."/>
            <person name="Takahashi Y."/>
            <person name="Watada M."/>
            <person name="Katoh T."/>
            <person name="Gotoh A."/>
            <person name="Gotoh Y."/>
            <person name="Taniguchi I."/>
            <person name="Nakamura K."/>
            <person name="Hayashi T."/>
            <person name="Katayama T."/>
            <person name="Uemura T."/>
            <person name="Hattori Y."/>
        </authorList>
    </citation>
    <scope>NUCLEOTIDE SEQUENCE [LARGE SCALE GENOMIC DNA]</scope>
    <source>
        <strain evidence="6 7">KH-74</strain>
    </source>
</reference>
<dbReference type="InterPro" id="IPR026896">
    <property type="entry name" value="CSTF_C"/>
</dbReference>
<evidence type="ECO:0000313" key="7">
    <source>
        <dbReference type="Proteomes" id="UP001377567"/>
    </source>
</evidence>
<evidence type="ECO:0000259" key="4">
    <source>
        <dbReference type="Pfam" id="PF14304"/>
    </source>
</evidence>
<dbReference type="Gene3D" id="1.10.20.70">
    <property type="entry name" value="Transcription termination and cleavage factor, C-terminal domain"/>
    <property type="match status" value="1"/>
</dbReference>
<evidence type="ECO:0000259" key="5">
    <source>
        <dbReference type="Pfam" id="PF14327"/>
    </source>
</evidence>